<organism evidence="1 2">
    <name type="scientific">Flavobacterium piscis</name>
    <dbReference type="NCBI Taxonomy" id="1114874"/>
    <lineage>
        <taxon>Bacteria</taxon>
        <taxon>Pseudomonadati</taxon>
        <taxon>Bacteroidota</taxon>
        <taxon>Flavobacteriia</taxon>
        <taxon>Flavobacteriales</taxon>
        <taxon>Flavobacteriaceae</taxon>
        <taxon>Flavobacterium</taxon>
    </lineage>
</organism>
<dbReference type="RefSeq" id="WP_310283675.1">
    <property type="nucleotide sequence ID" value="NZ_JAVDWQ010000019.1"/>
</dbReference>
<proteinExistence type="predicted"/>
<keyword evidence="2" id="KW-1185">Reference proteome</keyword>
<protein>
    <submittedName>
        <fullName evidence="1">Uncharacterized protein</fullName>
    </submittedName>
</protein>
<dbReference type="EMBL" id="JAVDWQ010000019">
    <property type="protein sequence ID" value="MDR7212211.1"/>
    <property type="molecule type" value="Genomic_DNA"/>
</dbReference>
<accession>A0ABU1YD90</accession>
<evidence type="ECO:0000313" key="1">
    <source>
        <dbReference type="EMBL" id="MDR7212211.1"/>
    </source>
</evidence>
<gene>
    <name evidence="1" type="ORF">J2W48_004168</name>
</gene>
<sequence length="215" mass="25236">MKNHLKNLNRKKIQNLKKTHAARQDWNSLRELSKDIFFQIKTTARNVKYYDSLYIIDDQDPMLQRTKNFSNFIQFYLGKRPSGRFYHEFNEEGQLINSDLEVINGGAFIISQTPEGKVKFVFIPDTIENQQNQQPVILSVFKNPGKVKYHHIKEAAEDFLSYILLTSPDYITTNLEKLELYMITKKYKKDIIPSIKLLFTVGLRIMSFSKGIFIT</sequence>
<evidence type="ECO:0000313" key="2">
    <source>
        <dbReference type="Proteomes" id="UP001269081"/>
    </source>
</evidence>
<dbReference type="Proteomes" id="UP001269081">
    <property type="component" value="Unassembled WGS sequence"/>
</dbReference>
<comment type="caution">
    <text evidence="1">The sequence shown here is derived from an EMBL/GenBank/DDBJ whole genome shotgun (WGS) entry which is preliminary data.</text>
</comment>
<name>A0ABU1YD90_9FLAO</name>
<reference evidence="1 2" key="1">
    <citation type="submission" date="2023-07" db="EMBL/GenBank/DDBJ databases">
        <title>Sorghum-associated microbial communities from plants grown in Nebraska, USA.</title>
        <authorList>
            <person name="Schachtman D."/>
        </authorList>
    </citation>
    <scope>NUCLEOTIDE SEQUENCE [LARGE SCALE GENOMIC DNA]</scope>
    <source>
        <strain evidence="1 2">4129</strain>
    </source>
</reference>